<reference evidence="1" key="1">
    <citation type="submission" date="2019-08" db="EMBL/GenBank/DDBJ databases">
        <authorList>
            <person name="Kucharzyk K."/>
            <person name="Murdoch R.W."/>
            <person name="Higgins S."/>
            <person name="Loffler F."/>
        </authorList>
    </citation>
    <scope>NUCLEOTIDE SEQUENCE</scope>
</reference>
<gene>
    <name evidence="1" type="ORF">SDC9_197102</name>
</gene>
<evidence type="ECO:0000313" key="1">
    <source>
        <dbReference type="EMBL" id="MPN49481.1"/>
    </source>
</evidence>
<organism evidence="1">
    <name type="scientific">bioreactor metagenome</name>
    <dbReference type="NCBI Taxonomy" id="1076179"/>
    <lineage>
        <taxon>unclassified sequences</taxon>
        <taxon>metagenomes</taxon>
        <taxon>ecological metagenomes</taxon>
    </lineage>
</organism>
<name>A0A645IDS0_9ZZZZ</name>
<dbReference type="AlphaFoldDB" id="A0A645IDS0"/>
<comment type="caution">
    <text evidence="1">The sequence shown here is derived from an EMBL/GenBank/DDBJ whole genome shotgun (WGS) entry which is preliminary data.</text>
</comment>
<accession>A0A645IDS0</accession>
<sequence length="64" mass="7353">MAKHTVSVYDMCMSGDTNKSSLWDEKICDSINYLLLLRALVAEKDWAWEGQDIDEKRTEADILS</sequence>
<dbReference type="EMBL" id="VSSQ01112779">
    <property type="protein sequence ID" value="MPN49481.1"/>
    <property type="molecule type" value="Genomic_DNA"/>
</dbReference>
<protein>
    <submittedName>
        <fullName evidence="1">Uncharacterized protein</fullName>
    </submittedName>
</protein>
<proteinExistence type="predicted"/>